<dbReference type="SMART" id="SM00849">
    <property type="entry name" value="Lactamase_B"/>
    <property type="match status" value="1"/>
</dbReference>
<dbReference type="PANTHER" id="PTHR13754">
    <property type="entry name" value="METALLO-BETA-LACTAMASE SUPERFAMILY PROTEIN"/>
    <property type="match status" value="1"/>
</dbReference>
<keyword evidence="3" id="KW-1185">Reference proteome</keyword>
<reference evidence="2 3" key="1">
    <citation type="journal article" date="2014" name="Int. J. Syst. Evol. Microbiol.">
        <title>Carboxylicivirga gen. nov. in the family Marinilabiliaceae with two novel species, Carboxylicivirga mesophila sp. nov. and Carboxylicivirga taeanensis sp. nov., and reclassification of Cytophaga fermentans as Saccharicrinis fermentans gen. nov., comb. nov.</title>
        <authorList>
            <person name="Yang S.H."/>
            <person name="Seo H.S."/>
            <person name="Woo J.H."/>
            <person name="Oh H.M."/>
            <person name="Jang H."/>
            <person name="Lee J.H."/>
            <person name="Kim S.J."/>
            <person name="Kwon K.K."/>
        </authorList>
    </citation>
    <scope>NUCLEOTIDE SEQUENCE [LARGE SCALE GENOMIC DNA]</scope>
    <source>
        <strain evidence="2 3">JCM 18290</strain>
    </source>
</reference>
<dbReference type="CDD" id="cd07713">
    <property type="entry name" value="DHPS-like_MBL-fold"/>
    <property type="match status" value="1"/>
</dbReference>
<dbReference type="InterPro" id="IPR041712">
    <property type="entry name" value="DHPS-like_MBL-fold"/>
</dbReference>
<protein>
    <submittedName>
        <fullName evidence="2">MBL fold metallo-hydrolase</fullName>
    </submittedName>
</protein>
<dbReference type="SUPFAM" id="SSF56281">
    <property type="entry name" value="Metallo-hydrolase/oxidoreductase"/>
    <property type="match status" value="1"/>
</dbReference>
<gene>
    <name evidence="2" type="ORF">KEM09_03815</name>
</gene>
<dbReference type="InterPro" id="IPR001279">
    <property type="entry name" value="Metallo-B-lactamas"/>
</dbReference>
<feature type="domain" description="Metallo-beta-lactamase" evidence="1">
    <location>
        <begin position="20"/>
        <end position="214"/>
    </location>
</feature>
<dbReference type="Proteomes" id="UP000721861">
    <property type="component" value="Unassembled WGS sequence"/>
</dbReference>
<proteinExistence type="predicted"/>
<evidence type="ECO:0000259" key="1">
    <source>
        <dbReference type="SMART" id="SM00849"/>
    </source>
</evidence>
<dbReference type="RefSeq" id="WP_212225757.1">
    <property type="nucleotide sequence ID" value="NZ_JAGUCN010000003.1"/>
</dbReference>
<dbReference type="InterPro" id="IPR052926">
    <property type="entry name" value="Metallo-beta-lactamase_dom"/>
</dbReference>
<dbReference type="InterPro" id="IPR036866">
    <property type="entry name" value="RibonucZ/Hydroxyglut_hydro"/>
</dbReference>
<name>A0ABS5K7M9_9BACT</name>
<dbReference type="PANTHER" id="PTHR13754:SF13">
    <property type="entry name" value="METALLO-BETA-LACTAMASE SUPERFAMILY PROTEIN (AFU_ORTHOLOGUE AFUA_3G07630)"/>
    <property type="match status" value="1"/>
</dbReference>
<dbReference type="Pfam" id="PF00753">
    <property type="entry name" value="Lactamase_B"/>
    <property type="match status" value="1"/>
</dbReference>
<comment type="caution">
    <text evidence="2">The sequence shown here is derived from an EMBL/GenBank/DDBJ whole genome shotgun (WGS) entry which is preliminary data.</text>
</comment>
<accession>A0ABS5K7M9</accession>
<organism evidence="2 3">
    <name type="scientific">Carboxylicivirga mesophila</name>
    <dbReference type="NCBI Taxonomy" id="1166478"/>
    <lineage>
        <taxon>Bacteria</taxon>
        <taxon>Pseudomonadati</taxon>
        <taxon>Bacteroidota</taxon>
        <taxon>Bacteroidia</taxon>
        <taxon>Marinilabiliales</taxon>
        <taxon>Marinilabiliaceae</taxon>
        <taxon>Carboxylicivirga</taxon>
    </lineage>
</organism>
<dbReference type="Gene3D" id="3.60.15.10">
    <property type="entry name" value="Ribonuclease Z/Hydroxyacylglutathione hydrolase-like"/>
    <property type="match status" value="1"/>
</dbReference>
<dbReference type="EMBL" id="JAGUCN010000003">
    <property type="protein sequence ID" value="MBS2210511.1"/>
    <property type="molecule type" value="Genomic_DNA"/>
</dbReference>
<evidence type="ECO:0000313" key="2">
    <source>
        <dbReference type="EMBL" id="MBS2210511.1"/>
    </source>
</evidence>
<evidence type="ECO:0000313" key="3">
    <source>
        <dbReference type="Proteomes" id="UP000721861"/>
    </source>
</evidence>
<sequence>MKLTILVDNKQSQKQLKCEHGLSFLLETDELNILFDTGQSDKFLFNAKKLGIDLLSIDYVVLSHGHYDHTGGLPAFLRLNNKARVIIHKHAFKERFSRSSSMIKENGIPWRDQSGIDAQRFMIIDEDLRLPDGTHILCNIKPQPGYEAINERLVVKNGNQYTPDQFDDELILVTTEKIQPSVLCGCAHTGIVNILHSISERLHRNTFNYVAGGLHLNGRSQEEIEHVINGLSPFKVNQWLLNHCTGDVAFERFAEAFPKQVQYAGSGHSFIY</sequence>